<dbReference type="SUPFAM" id="SSF52047">
    <property type="entry name" value="RNI-like"/>
    <property type="match status" value="1"/>
</dbReference>
<reference evidence="2" key="1">
    <citation type="submission" date="2021-03" db="EMBL/GenBank/DDBJ databases">
        <title>Chromosome level genome of the anhydrobiotic midge Polypedilum vanderplanki.</title>
        <authorList>
            <person name="Yoshida Y."/>
            <person name="Kikawada T."/>
            <person name="Gusev O."/>
        </authorList>
    </citation>
    <scope>NUCLEOTIDE SEQUENCE</scope>
    <source>
        <strain evidence="2">NIAS01</strain>
        <tissue evidence="2">Whole body or cell culture</tissue>
    </source>
</reference>
<dbReference type="AlphaFoldDB" id="A0A9J6BKV5"/>
<dbReference type="InterPro" id="IPR036047">
    <property type="entry name" value="F-box-like_dom_sf"/>
</dbReference>
<dbReference type="SMART" id="SM00256">
    <property type="entry name" value="FBOX"/>
    <property type="match status" value="1"/>
</dbReference>
<accession>A0A9J6BKV5</accession>
<dbReference type="Gene3D" id="3.80.10.10">
    <property type="entry name" value="Ribonuclease Inhibitor"/>
    <property type="match status" value="1"/>
</dbReference>
<gene>
    <name evidence="2" type="ORF">PVAND_000413</name>
</gene>
<dbReference type="SUPFAM" id="SSF81383">
    <property type="entry name" value="F-box domain"/>
    <property type="match status" value="1"/>
</dbReference>
<evidence type="ECO:0000313" key="2">
    <source>
        <dbReference type="EMBL" id="KAG5670131.1"/>
    </source>
</evidence>
<keyword evidence="3" id="KW-1185">Reference proteome</keyword>
<organism evidence="2 3">
    <name type="scientific">Polypedilum vanderplanki</name>
    <name type="common">Sleeping chironomid midge</name>
    <dbReference type="NCBI Taxonomy" id="319348"/>
    <lineage>
        <taxon>Eukaryota</taxon>
        <taxon>Metazoa</taxon>
        <taxon>Ecdysozoa</taxon>
        <taxon>Arthropoda</taxon>
        <taxon>Hexapoda</taxon>
        <taxon>Insecta</taxon>
        <taxon>Pterygota</taxon>
        <taxon>Neoptera</taxon>
        <taxon>Endopterygota</taxon>
        <taxon>Diptera</taxon>
        <taxon>Nematocera</taxon>
        <taxon>Chironomoidea</taxon>
        <taxon>Chironomidae</taxon>
        <taxon>Chironominae</taxon>
        <taxon>Polypedilum</taxon>
        <taxon>Polypedilum</taxon>
    </lineage>
</organism>
<evidence type="ECO:0000259" key="1">
    <source>
        <dbReference type="PROSITE" id="PS50181"/>
    </source>
</evidence>
<dbReference type="InterPro" id="IPR001810">
    <property type="entry name" value="F-box_dom"/>
</dbReference>
<proteinExistence type="predicted"/>
<comment type="caution">
    <text evidence="2">The sequence shown here is derived from an EMBL/GenBank/DDBJ whole genome shotgun (WGS) entry which is preliminary data.</text>
</comment>
<dbReference type="PROSITE" id="PS50181">
    <property type="entry name" value="FBOX"/>
    <property type="match status" value="1"/>
</dbReference>
<evidence type="ECO:0000313" key="3">
    <source>
        <dbReference type="Proteomes" id="UP001107558"/>
    </source>
</evidence>
<feature type="domain" description="F-box" evidence="1">
    <location>
        <begin position="1"/>
        <end position="47"/>
    </location>
</feature>
<dbReference type="Proteomes" id="UP001107558">
    <property type="component" value="Chromosome 3"/>
</dbReference>
<protein>
    <recommendedName>
        <fullName evidence="1">F-box domain-containing protein</fullName>
    </recommendedName>
</protein>
<dbReference type="Pfam" id="PF12937">
    <property type="entry name" value="F-box-like"/>
    <property type="match status" value="1"/>
</dbReference>
<dbReference type="OrthoDB" id="9970076at2759"/>
<dbReference type="InterPro" id="IPR032675">
    <property type="entry name" value="LRR_dom_sf"/>
</dbReference>
<dbReference type="EMBL" id="JADBJN010000003">
    <property type="protein sequence ID" value="KAG5670131.1"/>
    <property type="molecule type" value="Genomic_DNA"/>
</dbReference>
<name>A0A9J6BKV5_POLVA</name>
<sequence>MSINNLPTGILEHIFSYLDNQSMQDAISVCKLWEQIIGNSSKFMKKFKFQLPSSTNCQEIVKFPKIPLKNIRIKHIKDPLHAEFIADAFKDYKSTIESLEFSHLHADNKMLTNIFNSIDNLKELSFNCAIINLNTSGTGDDDKNFRFNLPNLRSLSIYTNFCVNACRWQAMKEDPAEKILSYFWNNQTIETFSIQFYGGHAYYFNTRIFCAFLNSLKNLKHLILLSCNKSLIEFPFSLGLQKLEIDSLYYFDGHIELLLYLKDSLKELRLVQTTYNPRNYKKEKPLIKFIIDKLNLENFYVEDIPIILNGKIQDAAVKDFIVNE</sequence>